<evidence type="ECO:0000259" key="1">
    <source>
        <dbReference type="PROSITE" id="PS50206"/>
    </source>
</evidence>
<name>A4RQR3_OSTLU</name>
<dbReference type="Proteomes" id="UP000001568">
    <property type="component" value="Chromosome 1"/>
</dbReference>
<gene>
    <name evidence="2" type="ORF">OSTLU_28753</name>
</gene>
<dbReference type="HOGENOM" id="CLU_2125244_0_0_1"/>
<dbReference type="eggNOG" id="ENOG502SA8E">
    <property type="taxonomic scope" value="Eukaryota"/>
</dbReference>
<keyword evidence="3" id="KW-1185">Reference proteome</keyword>
<proteinExistence type="predicted"/>
<protein>
    <recommendedName>
        <fullName evidence="1">Rhodanese domain-containing protein</fullName>
    </recommendedName>
</protein>
<dbReference type="RefSeq" id="XP_001415779.1">
    <property type="nucleotide sequence ID" value="XM_001415742.1"/>
</dbReference>
<evidence type="ECO:0000313" key="3">
    <source>
        <dbReference type="Proteomes" id="UP000001568"/>
    </source>
</evidence>
<dbReference type="SUPFAM" id="SSF52821">
    <property type="entry name" value="Rhodanese/Cell cycle control phosphatase"/>
    <property type="match status" value="1"/>
</dbReference>
<evidence type="ECO:0000313" key="2">
    <source>
        <dbReference type="EMBL" id="ABO94071.1"/>
    </source>
</evidence>
<sequence length="114" mass="12740">MDAEAYERAREGLGAHDAICYCTIGYRSGKYAEKMAKRANDGDAKYFNMYGSILAWTHEGGTLVEPSTGLETKRVHTYGKQWACAADGYEVVYFKNPLAKGLGQMVRGLFRKKK</sequence>
<organism evidence="2 3">
    <name type="scientific">Ostreococcus lucimarinus (strain CCE9901)</name>
    <dbReference type="NCBI Taxonomy" id="436017"/>
    <lineage>
        <taxon>Eukaryota</taxon>
        <taxon>Viridiplantae</taxon>
        <taxon>Chlorophyta</taxon>
        <taxon>Mamiellophyceae</taxon>
        <taxon>Mamiellales</taxon>
        <taxon>Bathycoccaceae</taxon>
        <taxon>Ostreococcus</taxon>
    </lineage>
</organism>
<dbReference type="STRING" id="436017.A4RQR3"/>
<accession>A4RQR3</accession>
<dbReference type="Gramene" id="ABO94071">
    <property type="protein sequence ID" value="ABO94071"/>
    <property type="gene ID" value="OSTLU_28753"/>
</dbReference>
<dbReference type="AlphaFoldDB" id="A4RQR3"/>
<feature type="domain" description="Rhodanese" evidence="1">
    <location>
        <begin position="19"/>
        <end position="65"/>
    </location>
</feature>
<dbReference type="InterPro" id="IPR036873">
    <property type="entry name" value="Rhodanese-like_dom_sf"/>
</dbReference>
<dbReference type="Gene3D" id="3.40.250.10">
    <property type="entry name" value="Rhodanese-like domain"/>
    <property type="match status" value="1"/>
</dbReference>
<dbReference type="OMA" id="ILAWTHE"/>
<dbReference type="GeneID" id="4999592"/>
<dbReference type="PROSITE" id="PS50206">
    <property type="entry name" value="RHODANESE_3"/>
    <property type="match status" value="1"/>
</dbReference>
<dbReference type="KEGG" id="olu:OSTLU_28753"/>
<dbReference type="InterPro" id="IPR001763">
    <property type="entry name" value="Rhodanese-like_dom"/>
</dbReference>
<dbReference type="OrthoDB" id="566238at2759"/>
<dbReference type="EMBL" id="CP000581">
    <property type="protein sequence ID" value="ABO94071.1"/>
    <property type="molecule type" value="Genomic_DNA"/>
</dbReference>
<reference evidence="2 3" key="1">
    <citation type="journal article" date="2007" name="Proc. Natl. Acad. Sci. U.S.A.">
        <title>The tiny eukaryote Ostreococcus provides genomic insights into the paradox of plankton speciation.</title>
        <authorList>
            <person name="Palenik B."/>
            <person name="Grimwood J."/>
            <person name="Aerts A."/>
            <person name="Rouze P."/>
            <person name="Salamov A."/>
            <person name="Putnam N."/>
            <person name="Dupont C."/>
            <person name="Jorgensen R."/>
            <person name="Derelle E."/>
            <person name="Rombauts S."/>
            <person name="Zhou K."/>
            <person name="Otillar R."/>
            <person name="Merchant S.S."/>
            <person name="Podell S."/>
            <person name="Gaasterland T."/>
            <person name="Napoli C."/>
            <person name="Gendler K."/>
            <person name="Manuell A."/>
            <person name="Tai V."/>
            <person name="Vallon O."/>
            <person name="Piganeau G."/>
            <person name="Jancek S."/>
            <person name="Heijde M."/>
            <person name="Jabbari K."/>
            <person name="Bowler C."/>
            <person name="Lohr M."/>
            <person name="Robbens S."/>
            <person name="Werner G."/>
            <person name="Dubchak I."/>
            <person name="Pazour G.J."/>
            <person name="Ren Q."/>
            <person name="Paulsen I."/>
            <person name="Delwiche C."/>
            <person name="Schmutz J."/>
            <person name="Rokhsar D."/>
            <person name="Van de Peer Y."/>
            <person name="Moreau H."/>
            <person name="Grigoriev I.V."/>
        </authorList>
    </citation>
    <scope>NUCLEOTIDE SEQUENCE [LARGE SCALE GENOMIC DNA]</scope>
    <source>
        <strain evidence="2 3">CCE9901</strain>
    </source>
</reference>